<dbReference type="InterPro" id="IPR036365">
    <property type="entry name" value="PGBD-like_sf"/>
</dbReference>
<feature type="domain" description="M23ase beta-sheet core" evidence="4">
    <location>
        <begin position="339"/>
        <end position="436"/>
    </location>
</feature>
<dbReference type="PANTHER" id="PTHR21666">
    <property type="entry name" value="PEPTIDASE-RELATED"/>
    <property type="match status" value="1"/>
</dbReference>
<dbReference type="InterPro" id="IPR036366">
    <property type="entry name" value="PGBDSf"/>
</dbReference>
<feature type="domain" description="Peptidoglycan binding-like" evidence="3">
    <location>
        <begin position="466"/>
        <end position="523"/>
    </location>
</feature>
<feature type="domain" description="Peptidoglycan binding-like" evidence="3">
    <location>
        <begin position="547"/>
        <end position="608"/>
    </location>
</feature>
<evidence type="ECO:0000259" key="2">
    <source>
        <dbReference type="Pfam" id="PF01464"/>
    </source>
</evidence>
<proteinExistence type="predicted"/>
<gene>
    <name evidence="5" type="ORF">LTT95_14250</name>
</gene>
<dbReference type="InterPro" id="IPR050570">
    <property type="entry name" value="Cell_wall_metabolism_enzyme"/>
</dbReference>
<feature type="region of interest" description="Disordered" evidence="1">
    <location>
        <begin position="600"/>
        <end position="632"/>
    </location>
</feature>
<reference evidence="5" key="2">
    <citation type="journal article" date="2022" name="Syst. Appl. Microbiol.">
        <title>Physiological and genomic characterisation of Luteimonas fraxinea sp. nov., a bacterial species associated with trees tolerant to ash dieback.</title>
        <authorList>
            <person name="Ulrich K."/>
            <person name="Becker R."/>
            <person name="Behrendt U."/>
            <person name="Kube M."/>
            <person name="Schneck V."/>
            <person name="Ulrich A."/>
        </authorList>
    </citation>
    <scope>NUCLEOTIDE SEQUENCE</scope>
    <source>
        <strain evidence="5">A1P009</strain>
    </source>
</reference>
<dbReference type="Proteomes" id="UP001430360">
    <property type="component" value="Unassembled WGS sequence"/>
</dbReference>
<feature type="region of interest" description="Disordered" evidence="1">
    <location>
        <begin position="264"/>
        <end position="347"/>
    </location>
</feature>
<organism evidence="5 6">
    <name type="scientific">Luteimonas fraxinea</name>
    <dbReference type="NCBI Taxonomy" id="2901869"/>
    <lineage>
        <taxon>Bacteria</taxon>
        <taxon>Pseudomonadati</taxon>
        <taxon>Pseudomonadota</taxon>
        <taxon>Gammaproteobacteria</taxon>
        <taxon>Lysobacterales</taxon>
        <taxon>Lysobacteraceae</taxon>
        <taxon>Luteimonas</taxon>
    </lineage>
</organism>
<dbReference type="InterPro" id="IPR011055">
    <property type="entry name" value="Dup_hybrid_motif"/>
</dbReference>
<evidence type="ECO:0000313" key="5">
    <source>
        <dbReference type="EMBL" id="MCD9098102.1"/>
    </source>
</evidence>
<name>A0ABS8UGY1_9GAMM</name>
<dbReference type="InterPro" id="IPR008258">
    <property type="entry name" value="Transglycosylase_SLT_dom_1"/>
</dbReference>
<dbReference type="Gene3D" id="2.70.70.10">
    <property type="entry name" value="Glucose Permease (Domain IIA)"/>
    <property type="match status" value="1"/>
</dbReference>
<feature type="domain" description="Peptidoglycan binding-like" evidence="3">
    <location>
        <begin position="223"/>
        <end position="285"/>
    </location>
</feature>
<dbReference type="CDD" id="cd12797">
    <property type="entry name" value="M23_peptidase"/>
    <property type="match status" value="1"/>
</dbReference>
<dbReference type="SUPFAM" id="SSF51261">
    <property type="entry name" value="Duplicated hybrid motif"/>
    <property type="match status" value="1"/>
</dbReference>
<evidence type="ECO:0000259" key="3">
    <source>
        <dbReference type="Pfam" id="PF01471"/>
    </source>
</evidence>
<feature type="region of interest" description="Disordered" evidence="1">
    <location>
        <begin position="659"/>
        <end position="687"/>
    </location>
</feature>
<comment type="caution">
    <text evidence="5">The sequence shown here is derived from an EMBL/GenBank/DDBJ whole genome shotgun (WGS) entry which is preliminary data.</text>
</comment>
<dbReference type="Gene3D" id="1.10.530.10">
    <property type="match status" value="1"/>
</dbReference>
<dbReference type="Pfam" id="PF01464">
    <property type="entry name" value="SLT"/>
    <property type="match status" value="1"/>
</dbReference>
<dbReference type="InterPro" id="IPR023346">
    <property type="entry name" value="Lysozyme-like_dom_sf"/>
</dbReference>
<accession>A0ABS8UGY1</accession>
<dbReference type="RefSeq" id="WP_232137278.1">
    <property type="nucleotide sequence ID" value="NZ_CP089507.1"/>
</dbReference>
<reference evidence="5" key="1">
    <citation type="submission" date="2021-12" db="EMBL/GenBank/DDBJ databases">
        <authorList>
            <person name="Ulrich A."/>
        </authorList>
    </citation>
    <scope>NUCLEOTIDE SEQUENCE</scope>
    <source>
        <strain evidence="5">A1P009</strain>
    </source>
</reference>
<evidence type="ECO:0000256" key="1">
    <source>
        <dbReference type="SAM" id="MobiDB-lite"/>
    </source>
</evidence>
<dbReference type="Pfam" id="PF01471">
    <property type="entry name" value="PG_binding_1"/>
    <property type="match status" value="3"/>
</dbReference>
<dbReference type="SUPFAM" id="SSF53955">
    <property type="entry name" value="Lysozyme-like"/>
    <property type="match status" value="1"/>
</dbReference>
<dbReference type="InterPro" id="IPR002477">
    <property type="entry name" value="Peptidoglycan-bd-like"/>
</dbReference>
<protein>
    <submittedName>
        <fullName evidence="5">Peptidoglycan-binding protein</fullName>
    </submittedName>
</protein>
<keyword evidence="6" id="KW-1185">Reference proteome</keyword>
<dbReference type="Pfam" id="PF01551">
    <property type="entry name" value="Peptidase_M23"/>
    <property type="match status" value="1"/>
</dbReference>
<feature type="compositionally biased region" description="Polar residues" evidence="1">
    <location>
        <begin position="659"/>
        <end position="673"/>
    </location>
</feature>
<feature type="domain" description="Transglycosylase SLT" evidence="2">
    <location>
        <begin position="38"/>
        <end position="97"/>
    </location>
</feature>
<feature type="compositionally biased region" description="Basic and acidic residues" evidence="1">
    <location>
        <begin position="319"/>
        <end position="328"/>
    </location>
</feature>
<dbReference type="InterPro" id="IPR016047">
    <property type="entry name" value="M23ase_b-sheet_dom"/>
</dbReference>
<evidence type="ECO:0000313" key="6">
    <source>
        <dbReference type="Proteomes" id="UP001430360"/>
    </source>
</evidence>
<feature type="compositionally biased region" description="Basic and acidic residues" evidence="1">
    <location>
        <begin position="604"/>
        <end position="631"/>
    </location>
</feature>
<evidence type="ECO:0000259" key="4">
    <source>
        <dbReference type="Pfam" id="PF01551"/>
    </source>
</evidence>
<dbReference type="Gene3D" id="1.10.101.10">
    <property type="entry name" value="PGBD-like superfamily/PGBD"/>
    <property type="match status" value="3"/>
</dbReference>
<dbReference type="PANTHER" id="PTHR21666:SF270">
    <property type="entry name" value="MUREIN HYDROLASE ACTIVATOR ENVC"/>
    <property type="match status" value="1"/>
</dbReference>
<dbReference type="SUPFAM" id="SSF47090">
    <property type="entry name" value="PGBD-like"/>
    <property type="match status" value="3"/>
</dbReference>
<sequence length="687" mass="73394">MAGNHDRAAVLDIIEREAAESGIPRDDFLRFAYIETGGKFNADAHNRESGAKGLFQFMPRTAAEFGITGREFDATANTDAAAALYARNRTQITNRSNETGYPFLSGAESPNGLDMYLAHQQGGGGYASIQRAIATGEFSGARTRTNILGNIDDAEFSRLTGHRQDAIARLSDRDLATSFTQYWTAKYAAIAIPDRGIEATAQLPGAAVRPDPLADGVLSRSERGQDVRALQESLNTLGYRDGQGNQLETTSGIYGQRTEEAVRSFQAARGAEQTGRADEATRQAITDQISRPEAERTSPPAPERSGATWPAPGNTEINQADKPREGRGEFGTPRSSGKPHGGIDIQGEVGDPIVAFAGGVVQVAPGNADAGNTVRIQHDDGSMTKYFHLDAFSVRNGQRVEAGDQIGTMGRTGNTPAHGDTHLHFELLRDGRRVDPMPVLRGSEQTSAADVTRAALSAGALQLGANGAAVIALQEQLNQLGYRGEDGQPLETRSGTFGTHTDHALRALQADSAIKVDGIFGGQSQDAVASAVEASRANDQLMQHGANGPGVAEFQSRLHQLGFSDASGRALSADGKFGDSTREAVLNLQRSAGIRVDGIVGPETRGKMEELERSRPAEERTEQESALRESQGDFVQRMLAAARDADGLDIRRLVDNYASSEQGQQWQKQSADQAITDPAKASQDLSR</sequence>
<dbReference type="EMBL" id="JAJQKU010000004">
    <property type="protein sequence ID" value="MCD9098102.1"/>
    <property type="molecule type" value="Genomic_DNA"/>
</dbReference>